<dbReference type="Proteomes" id="UP001162780">
    <property type="component" value="Chromosome"/>
</dbReference>
<evidence type="ECO:0000256" key="1">
    <source>
        <dbReference type="ARBA" id="ARBA00008857"/>
    </source>
</evidence>
<dbReference type="Gene3D" id="1.10.443.10">
    <property type="entry name" value="Intergrase catalytic core"/>
    <property type="match status" value="1"/>
</dbReference>
<dbReference type="RefSeq" id="WP_255189028.1">
    <property type="nucleotide sequence ID" value="NZ_CP113517.1"/>
</dbReference>
<evidence type="ECO:0000256" key="3">
    <source>
        <dbReference type="ARBA" id="ARBA00023125"/>
    </source>
</evidence>
<evidence type="ECO:0000256" key="2">
    <source>
        <dbReference type="ARBA" id="ARBA00022908"/>
    </source>
</evidence>
<protein>
    <submittedName>
        <fullName evidence="6">Site-specific integrase</fullName>
    </submittedName>
</protein>
<evidence type="ECO:0000313" key="6">
    <source>
        <dbReference type="EMBL" id="WAR44041.1"/>
    </source>
</evidence>
<dbReference type="InterPro" id="IPR010998">
    <property type="entry name" value="Integrase_recombinase_N"/>
</dbReference>
<sequence length="374" mass="42598">MATIKKRLAKDGKPRYTAEIRLKGYERQTATFQRLTDAKKWIQDTESAIRNGKHFKTTQAKKHTFADAIDRYLSDVLPVKFTSKEQRNRRPILAWWRDELGAHVMADLESPLFAQARDKLLKKTNKSGKPFSADSIKKYFGVIQNVLKYSVNEWHWLEVSPLRDRRVEMPELPAGRVRFLDDQERERLTAACKESANPLLYPAFILALSTGMRQGELMNLYWKAPANPPTETAWGVVHLDQTAIVLHSTKNGERRRVPLVGVALQTVRELSKVRRLDTALVFPSADPDCPDKPIELKKAWATALKRADVIDFRWHDIRHTTASYLAMNGASLAEIAEILGHKTLQMVRRYSHLSDSHVSNVLASMNAKILGSGH</sequence>
<proteinExistence type="inferred from homology"/>
<accession>A0ABY7GHY0</accession>
<evidence type="ECO:0000313" key="7">
    <source>
        <dbReference type="Proteomes" id="UP001162780"/>
    </source>
</evidence>
<dbReference type="InterPro" id="IPR013762">
    <property type="entry name" value="Integrase-like_cat_sf"/>
</dbReference>
<organism evidence="6 7">
    <name type="scientific">Methylomonas rapida</name>
    <dbReference type="NCBI Taxonomy" id="2963939"/>
    <lineage>
        <taxon>Bacteria</taxon>
        <taxon>Pseudomonadati</taxon>
        <taxon>Pseudomonadota</taxon>
        <taxon>Gammaproteobacteria</taxon>
        <taxon>Methylococcales</taxon>
        <taxon>Methylococcaceae</taxon>
        <taxon>Methylomonas</taxon>
    </lineage>
</organism>
<keyword evidence="4" id="KW-0233">DNA recombination</keyword>
<dbReference type="CDD" id="cd00796">
    <property type="entry name" value="INT_Rci_Hp1_C"/>
    <property type="match status" value="1"/>
</dbReference>
<name>A0ABY7GHY0_9GAMM</name>
<dbReference type="SUPFAM" id="SSF56349">
    <property type="entry name" value="DNA breaking-rejoining enzymes"/>
    <property type="match status" value="1"/>
</dbReference>
<keyword evidence="2" id="KW-0229">DNA integration</keyword>
<dbReference type="Gene3D" id="1.10.150.130">
    <property type="match status" value="1"/>
</dbReference>
<dbReference type="InterPro" id="IPR002104">
    <property type="entry name" value="Integrase_catalytic"/>
</dbReference>
<keyword evidence="7" id="KW-1185">Reference proteome</keyword>
<feature type="domain" description="Tyr recombinase" evidence="5">
    <location>
        <begin position="175"/>
        <end position="363"/>
    </location>
</feature>
<dbReference type="EMBL" id="CP113517">
    <property type="protein sequence ID" value="WAR44041.1"/>
    <property type="molecule type" value="Genomic_DNA"/>
</dbReference>
<dbReference type="InterPro" id="IPR050090">
    <property type="entry name" value="Tyrosine_recombinase_XerCD"/>
</dbReference>
<dbReference type="InterPro" id="IPR011010">
    <property type="entry name" value="DNA_brk_join_enz"/>
</dbReference>
<reference evidence="6" key="1">
    <citation type="submission" date="2022-11" db="EMBL/GenBank/DDBJ databases">
        <title>Methylomonas rapida sp. nov., Carotenoid-Producing Obligate Methanotrophs with High Growth Characteristics and Biotechnological Potential.</title>
        <authorList>
            <person name="Tikhonova E.N."/>
            <person name="Suleimanov R.Z."/>
            <person name="Miroshnikov K."/>
            <person name="Oshkin I.Y."/>
            <person name="Belova S.E."/>
            <person name="Danilova O.V."/>
            <person name="Ashikhmin A."/>
            <person name="Konopkin A."/>
            <person name="But S.Y."/>
            <person name="Khmelenina V.N."/>
            <person name="Kuznetsov N."/>
            <person name="Pimenov N.V."/>
            <person name="Dedysh S.N."/>
        </authorList>
    </citation>
    <scope>NUCLEOTIDE SEQUENCE</scope>
    <source>
        <strain evidence="6">MP1</strain>
    </source>
</reference>
<dbReference type="PROSITE" id="PS51898">
    <property type="entry name" value="TYR_RECOMBINASE"/>
    <property type="match status" value="1"/>
</dbReference>
<keyword evidence="3" id="KW-0238">DNA-binding</keyword>
<gene>
    <name evidence="6" type="ORF">NM686_016935</name>
</gene>
<dbReference type="PANTHER" id="PTHR30349">
    <property type="entry name" value="PHAGE INTEGRASE-RELATED"/>
    <property type="match status" value="1"/>
</dbReference>
<evidence type="ECO:0000256" key="4">
    <source>
        <dbReference type="ARBA" id="ARBA00023172"/>
    </source>
</evidence>
<comment type="similarity">
    <text evidence="1">Belongs to the 'phage' integrase family.</text>
</comment>
<dbReference type="PANTHER" id="PTHR30349:SF64">
    <property type="entry name" value="PROPHAGE INTEGRASE INTD-RELATED"/>
    <property type="match status" value="1"/>
</dbReference>
<dbReference type="Pfam" id="PF00589">
    <property type="entry name" value="Phage_integrase"/>
    <property type="match status" value="1"/>
</dbReference>
<evidence type="ECO:0000259" key="5">
    <source>
        <dbReference type="PROSITE" id="PS51898"/>
    </source>
</evidence>